<evidence type="ECO:0000256" key="7">
    <source>
        <dbReference type="ARBA" id="ARBA00022898"/>
    </source>
</evidence>
<comment type="cofactor">
    <cofactor evidence="1 9">
        <name>pyridoxal 5'-phosphate</name>
        <dbReference type="ChEBI" id="CHEBI:597326"/>
    </cofactor>
</comment>
<evidence type="ECO:0000256" key="4">
    <source>
        <dbReference type="ARBA" id="ARBA00022679"/>
    </source>
</evidence>
<dbReference type="FunFam" id="3.40.640.10:FF:000004">
    <property type="entry name" value="Acetylornithine aminotransferase"/>
    <property type="match status" value="1"/>
</dbReference>
<dbReference type="Proteomes" id="UP000035287">
    <property type="component" value="Chromosome"/>
</dbReference>
<dbReference type="InterPro" id="IPR005815">
    <property type="entry name" value="BioA"/>
</dbReference>
<dbReference type="GO" id="GO:0009102">
    <property type="term" value="P:biotin biosynthetic process"/>
    <property type="evidence" value="ECO:0007669"/>
    <property type="project" value="UniProtKB-UniRule"/>
</dbReference>
<feature type="binding site" evidence="9">
    <location>
        <position position="291"/>
    </location>
    <ligand>
        <name>substrate</name>
    </ligand>
</feature>
<dbReference type="AlphaFoldDB" id="A0A0G3XHP2"/>
<evidence type="ECO:0000256" key="3">
    <source>
        <dbReference type="ARBA" id="ARBA00022576"/>
    </source>
</evidence>
<dbReference type="InterPro" id="IPR005814">
    <property type="entry name" value="Aminotrans_3"/>
</dbReference>
<dbReference type="InterPro" id="IPR015421">
    <property type="entry name" value="PyrdxlP-dep_Trfase_major"/>
</dbReference>
<comment type="subcellular location">
    <subcellularLocation>
        <location evidence="9">Cytoplasm</location>
    </subcellularLocation>
</comment>
<feature type="modified residue" description="N6-(pyridoxal phosphate)lysine" evidence="9">
    <location>
        <position position="257"/>
    </location>
</feature>
<comment type="subunit">
    <text evidence="9">Homodimer.</text>
</comment>
<dbReference type="CDD" id="cd00610">
    <property type="entry name" value="OAT_like"/>
    <property type="match status" value="1"/>
</dbReference>
<feature type="binding site" evidence="9">
    <location>
        <position position="135"/>
    </location>
    <ligand>
        <name>substrate</name>
    </ligand>
</feature>
<dbReference type="GO" id="GO:0004141">
    <property type="term" value="F:dethiobiotin synthase activity"/>
    <property type="evidence" value="ECO:0007669"/>
    <property type="project" value="TreeGrafter"/>
</dbReference>
<feature type="binding site" evidence="9">
    <location>
        <begin position="292"/>
        <end position="293"/>
    </location>
    <ligand>
        <name>pyridoxal 5'-phosphate</name>
        <dbReference type="ChEBI" id="CHEBI:597326"/>
    </ligand>
</feature>
<keyword evidence="11" id="KW-1185">Reference proteome</keyword>
<dbReference type="PANTHER" id="PTHR42684">
    <property type="entry name" value="ADENOSYLMETHIONINE-8-AMINO-7-OXONONANOATE AMINOTRANSFERASE"/>
    <property type="match status" value="1"/>
</dbReference>
<evidence type="ECO:0000256" key="9">
    <source>
        <dbReference type="HAMAP-Rule" id="MF_00834"/>
    </source>
</evidence>
<evidence type="ECO:0000313" key="11">
    <source>
        <dbReference type="Proteomes" id="UP000035287"/>
    </source>
</evidence>
<reference evidence="10 11" key="1">
    <citation type="submission" date="2015-06" db="EMBL/GenBank/DDBJ databases">
        <authorList>
            <person name="Zeng Y."/>
            <person name="Huang Y."/>
        </authorList>
    </citation>
    <scope>NUCLEOTIDE SEQUENCE [LARGE SCALE GENOMIC DNA]</scope>
    <source>
        <strain evidence="10 11">PQ-2</strain>
    </source>
</reference>
<dbReference type="PANTHER" id="PTHR42684:SF3">
    <property type="entry name" value="ADENOSYLMETHIONINE-8-AMINO-7-OXONONANOATE AMINOTRANSFERASE"/>
    <property type="match status" value="1"/>
</dbReference>
<dbReference type="GO" id="GO:0005737">
    <property type="term" value="C:cytoplasm"/>
    <property type="evidence" value="ECO:0007669"/>
    <property type="project" value="UniProtKB-SubCell"/>
</dbReference>
<evidence type="ECO:0000256" key="5">
    <source>
        <dbReference type="ARBA" id="ARBA00022691"/>
    </source>
</evidence>
<feature type="binding site" evidence="9">
    <location>
        <begin position="103"/>
        <end position="104"/>
    </location>
    <ligand>
        <name>pyridoxal 5'-phosphate</name>
        <dbReference type="ChEBI" id="CHEBI:597326"/>
    </ligand>
</feature>
<dbReference type="NCBIfam" id="TIGR00508">
    <property type="entry name" value="bioA"/>
    <property type="match status" value="1"/>
</dbReference>
<accession>A0A0G3XHP2</accession>
<dbReference type="UniPathway" id="UPA00078">
    <property type="reaction ID" value="UER00160"/>
</dbReference>
<feature type="binding site" evidence="9">
    <location>
        <position position="228"/>
    </location>
    <ligand>
        <name>pyridoxal 5'-phosphate</name>
        <dbReference type="ChEBI" id="CHEBI:597326"/>
    </ligand>
</feature>
<organism evidence="10 11">
    <name type="scientific">Croceicoccus naphthovorans</name>
    <dbReference type="NCBI Taxonomy" id="1348774"/>
    <lineage>
        <taxon>Bacteria</taxon>
        <taxon>Pseudomonadati</taxon>
        <taxon>Pseudomonadota</taxon>
        <taxon>Alphaproteobacteria</taxon>
        <taxon>Sphingomonadales</taxon>
        <taxon>Erythrobacteraceae</taxon>
        <taxon>Croceicoccus</taxon>
    </lineage>
</organism>
<dbReference type="EMBL" id="CP011770">
    <property type="protein sequence ID" value="AKM10722.1"/>
    <property type="molecule type" value="Genomic_DNA"/>
</dbReference>
<dbReference type="NCBIfam" id="NF004624">
    <property type="entry name" value="PRK05964.1"/>
    <property type="match status" value="1"/>
</dbReference>
<protein>
    <recommendedName>
        <fullName evidence="9">Adenosylmethionine-8-amino-7-oxononanoate aminotransferase</fullName>
        <ecNumber evidence="9">2.6.1.62</ecNumber>
    </recommendedName>
    <alternativeName>
        <fullName evidence="9">7,8-diamino-pelargonic acid aminotransferase</fullName>
        <shortName evidence="9">DAPA AT</shortName>
        <shortName evidence="9">DAPA aminotransferase</shortName>
    </alternativeName>
    <alternativeName>
        <fullName evidence="9">7,8-diaminononanoate synthase</fullName>
        <shortName evidence="9">DANS</shortName>
    </alternativeName>
    <alternativeName>
        <fullName evidence="9">Diaminopelargonic acid synthase</fullName>
    </alternativeName>
</protein>
<dbReference type="PATRIC" id="fig|1348774.3.peg.2797"/>
<keyword evidence="6 9" id="KW-0093">Biotin biosynthesis</keyword>
<keyword evidence="9" id="KW-0963">Cytoplasm</keyword>
<evidence type="ECO:0000256" key="1">
    <source>
        <dbReference type="ARBA" id="ARBA00001933"/>
    </source>
</evidence>
<sequence>MSSIWHPFTQHGLEEPIPVVERGNGAILYTADGREVIDGISSWWVTTHGHGNPRIAAAIAEQAKKLDQVIFAGWTHEPAEVVAAGLRDIMPDALTRVFFSDSGSTSVEVALKMALGYWRRHNPARQQIVVMEHSYHGDTIGAMSVGARGVFNRAYEPLLFDVVTVPFPHAGAEQGTLDALTAACRNHAAAFIVEPLVLGAGGMLFYPPDVLAEMAEICARHGVLFIADEVMTGWGRTGALLACEQAGVVPDVLCLSKGLTGGAIPLAVTMAQEAIYEAHYSTDRADMFFHSSSYTANPIACAAAAANLSIWREEPVRGRIAALGEKQQERLDRLAAALPIRNVRRCGTIAAFDVPGEDGYLANAAPRLMAYFRENDVLLRPLGNTVYVMPPYCITDAQLDRVYAVIEAGVRSLG</sequence>
<evidence type="ECO:0000313" key="10">
    <source>
        <dbReference type="EMBL" id="AKM10722.1"/>
    </source>
</evidence>
<dbReference type="HAMAP" id="MF_00834">
    <property type="entry name" value="BioA"/>
    <property type="match status" value="1"/>
</dbReference>
<proteinExistence type="inferred from homology"/>
<dbReference type="STRING" id="1348774.AB433_13305"/>
<dbReference type="EC" id="2.6.1.62" evidence="9"/>
<feature type="binding site" evidence="9">
    <location>
        <position position="43"/>
    </location>
    <ligand>
        <name>substrate</name>
    </ligand>
</feature>
<comment type="pathway">
    <text evidence="2 9">Cofactor biosynthesis; biotin biosynthesis; 7,8-diaminononanoate from 8-amino-7-oxononanoate (SAM route): step 1/1.</text>
</comment>
<keyword evidence="7 9" id="KW-0663">Pyridoxal phosphate</keyword>
<dbReference type="Pfam" id="PF00202">
    <property type="entry name" value="Aminotran_3"/>
    <property type="match status" value="1"/>
</dbReference>
<dbReference type="SUPFAM" id="SSF53383">
    <property type="entry name" value="PLP-dependent transferases"/>
    <property type="match status" value="1"/>
</dbReference>
<feature type="binding site" evidence="9">
    <location>
        <position position="380"/>
    </location>
    <ligand>
        <name>substrate</name>
    </ligand>
</feature>
<keyword evidence="5 9" id="KW-0949">S-adenosyl-L-methionine</keyword>
<dbReference type="Gene3D" id="3.40.640.10">
    <property type="entry name" value="Type I PLP-dependent aspartate aminotransferase-like (Major domain)"/>
    <property type="match status" value="1"/>
</dbReference>
<evidence type="ECO:0000256" key="2">
    <source>
        <dbReference type="ARBA" id="ARBA00005063"/>
    </source>
</evidence>
<dbReference type="KEGG" id="cna:AB433_13305"/>
<evidence type="ECO:0000256" key="8">
    <source>
        <dbReference type="ARBA" id="ARBA00048449"/>
    </source>
</evidence>
<dbReference type="RefSeq" id="WP_047821634.1">
    <property type="nucleotide sequence ID" value="NZ_CP011770.1"/>
</dbReference>
<keyword evidence="3 9" id="KW-0032">Aminotransferase</keyword>
<dbReference type="InterPro" id="IPR015422">
    <property type="entry name" value="PyrdxlP-dep_Trfase_small"/>
</dbReference>
<dbReference type="GO" id="GO:0030170">
    <property type="term" value="F:pyridoxal phosphate binding"/>
    <property type="evidence" value="ECO:0007669"/>
    <property type="project" value="UniProtKB-UniRule"/>
</dbReference>
<comment type="similarity">
    <text evidence="9">Belongs to the class-III pyridoxal-phosphate-dependent aminotransferase family. BioA subfamily.</text>
</comment>
<feature type="binding site" evidence="9">
    <location>
        <position position="257"/>
    </location>
    <ligand>
        <name>substrate</name>
    </ligand>
</feature>
<dbReference type="PIRSF" id="PIRSF000521">
    <property type="entry name" value="Transaminase_4ab_Lys_Orn"/>
    <property type="match status" value="1"/>
</dbReference>
<gene>
    <name evidence="9" type="primary">bioA</name>
    <name evidence="10" type="ORF">AB433_13305</name>
</gene>
<evidence type="ECO:0000256" key="6">
    <source>
        <dbReference type="ARBA" id="ARBA00022756"/>
    </source>
</evidence>
<dbReference type="GO" id="GO:0004015">
    <property type="term" value="F:adenosylmethionine-8-amino-7-oxononanoate transaminase activity"/>
    <property type="evidence" value="ECO:0007669"/>
    <property type="project" value="UniProtKB-UniRule"/>
</dbReference>
<feature type="site" description="Participates in the substrate recognition with KAPA and in a stacking interaction with the adenine ring of SAM" evidence="9">
    <location>
        <position position="8"/>
    </location>
</feature>
<dbReference type="Gene3D" id="3.90.1150.10">
    <property type="entry name" value="Aspartate Aminotransferase, domain 1"/>
    <property type="match status" value="1"/>
</dbReference>
<dbReference type="InterPro" id="IPR015424">
    <property type="entry name" value="PyrdxlP-dep_Trfase"/>
</dbReference>
<dbReference type="OrthoDB" id="9801834at2"/>
<keyword evidence="4 9" id="KW-0808">Transferase</keyword>
<name>A0A0G3XHP2_9SPHN</name>
<comment type="function">
    <text evidence="9">Catalyzes the transfer of the alpha-amino group from S-adenosyl-L-methionine (SAM) to 7-keto-8-aminopelargonic acid (KAPA) to form 7,8-diaminopelargonic acid (DAPA). It is the only aminotransferase known to utilize SAM as an amino donor.</text>
</comment>
<comment type="catalytic activity">
    <reaction evidence="8 9">
        <text>(8S)-8-amino-7-oxononanoate + S-adenosyl-L-methionine = S-adenosyl-4-methylsulfanyl-2-oxobutanoate + (7R,8S)-7,8-diammoniononanoate</text>
        <dbReference type="Rhea" id="RHEA:16861"/>
        <dbReference type="ChEBI" id="CHEBI:16490"/>
        <dbReference type="ChEBI" id="CHEBI:59789"/>
        <dbReference type="ChEBI" id="CHEBI:149468"/>
        <dbReference type="ChEBI" id="CHEBI:149469"/>
        <dbReference type="EC" id="2.6.1.62"/>
    </reaction>
</comment>